<proteinExistence type="predicted"/>
<dbReference type="Proteomes" id="UP001141806">
    <property type="component" value="Unassembled WGS sequence"/>
</dbReference>
<keyword evidence="2" id="KW-1185">Reference proteome</keyword>
<dbReference type="EMBL" id="JAMYWD010000010">
    <property type="protein sequence ID" value="KAJ4958919.1"/>
    <property type="molecule type" value="Genomic_DNA"/>
</dbReference>
<reference evidence="1" key="1">
    <citation type="journal article" date="2023" name="Plant J.">
        <title>The genome of the king protea, Protea cynaroides.</title>
        <authorList>
            <person name="Chang J."/>
            <person name="Duong T.A."/>
            <person name="Schoeman C."/>
            <person name="Ma X."/>
            <person name="Roodt D."/>
            <person name="Barker N."/>
            <person name="Li Z."/>
            <person name="Van de Peer Y."/>
            <person name="Mizrachi E."/>
        </authorList>
    </citation>
    <scope>NUCLEOTIDE SEQUENCE</scope>
    <source>
        <tissue evidence="1">Young leaves</tissue>
    </source>
</reference>
<gene>
    <name evidence="1" type="ORF">NE237_026030</name>
</gene>
<evidence type="ECO:0000313" key="1">
    <source>
        <dbReference type="EMBL" id="KAJ4958919.1"/>
    </source>
</evidence>
<sequence>MAPKYGGGSNITTSTFGIKESRGFLEKAVEEESSRGTLLACIIKQQYQATEVVVESNSCMQQQDNPVQLDDEDKTDGNRTMVKRQRVSVVQVVELSDDDKVPGDDKSVALKRWRDANYFSPDFKIKVLFMFKRSSIMLMLQSSHLNQEILMRRQ</sequence>
<dbReference type="AlphaFoldDB" id="A0A9Q0H483"/>
<name>A0A9Q0H483_9MAGN</name>
<accession>A0A9Q0H483</accession>
<protein>
    <submittedName>
        <fullName evidence="1">Uncharacterized protein</fullName>
    </submittedName>
</protein>
<comment type="caution">
    <text evidence="1">The sequence shown here is derived from an EMBL/GenBank/DDBJ whole genome shotgun (WGS) entry which is preliminary data.</text>
</comment>
<evidence type="ECO:0000313" key="2">
    <source>
        <dbReference type="Proteomes" id="UP001141806"/>
    </source>
</evidence>
<organism evidence="1 2">
    <name type="scientific">Protea cynaroides</name>
    <dbReference type="NCBI Taxonomy" id="273540"/>
    <lineage>
        <taxon>Eukaryota</taxon>
        <taxon>Viridiplantae</taxon>
        <taxon>Streptophyta</taxon>
        <taxon>Embryophyta</taxon>
        <taxon>Tracheophyta</taxon>
        <taxon>Spermatophyta</taxon>
        <taxon>Magnoliopsida</taxon>
        <taxon>Proteales</taxon>
        <taxon>Proteaceae</taxon>
        <taxon>Protea</taxon>
    </lineage>
</organism>